<proteinExistence type="predicted"/>
<evidence type="ECO:0000256" key="1">
    <source>
        <dbReference type="SAM" id="MobiDB-lite"/>
    </source>
</evidence>
<feature type="compositionally biased region" description="Gly residues" evidence="1">
    <location>
        <begin position="158"/>
        <end position="170"/>
    </location>
</feature>
<reference evidence="2 3" key="1">
    <citation type="submission" date="2016-04" db="EMBL/GenBank/DDBJ databases">
        <title>Peptidophaga gingivicola gen. nov., sp. nov., isolated from human subgingival plaque.</title>
        <authorList>
            <person name="Beall C.J."/>
            <person name="Mokrzan E.M."/>
            <person name="Griffen A.L."/>
            <person name="Leys E.J."/>
        </authorList>
    </citation>
    <scope>NUCLEOTIDE SEQUENCE [LARGE SCALE GENOMIC DNA]</scope>
    <source>
        <strain evidence="2 3">BA112</strain>
    </source>
</reference>
<evidence type="ECO:0000313" key="2">
    <source>
        <dbReference type="EMBL" id="OAP86090.1"/>
    </source>
</evidence>
<feature type="region of interest" description="Disordered" evidence="1">
    <location>
        <begin position="146"/>
        <end position="170"/>
    </location>
</feature>
<dbReference type="Proteomes" id="UP000078368">
    <property type="component" value="Unassembled WGS sequence"/>
</dbReference>
<name>A0A179B3Q0_9ACTO</name>
<evidence type="ECO:0000313" key="3">
    <source>
        <dbReference type="Proteomes" id="UP000078368"/>
    </source>
</evidence>
<comment type="caution">
    <text evidence="2">The sequence shown here is derived from an EMBL/GenBank/DDBJ whole genome shotgun (WGS) entry which is preliminary data.</text>
</comment>
<dbReference type="AlphaFoldDB" id="A0A179B3Q0"/>
<accession>A0A179B3Q0</accession>
<keyword evidence="3" id="KW-1185">Reference proteome</keyword>
<organism evidence="2 3">
    <name type="scientific">Peptidiphaga gingivicola</name>
    <dbReference type="NCBI Taxonomy" id="2741497"/>
    <lineage>
        <taxon>Bacteria</taxon>
        <taxon>Bacillati</taxon>
        <taxon>Actinomycetota</taxon>
        <taxon>Actinomycetes</taxon>
        <taxon>Actinomycetales</taxon>
        <taxon>Actinomycetaceae</taxon>
        <taxon>Peptidiphaga</taxon>
    </lineage>
</organism>
<dbReference type="EMBL" id="LVZK01000001">
    <property type="protein sequence ID" value="OAP86090.1"/>
    <property type="molecule type" value="Genomic_DNA"/>
</dbReference>
<protein>
    <submittedName>
        <fullName evidence="2">Uncharacterized protein</fullName>
    </submittedName>
</protein>
<sequence length="170" mass="18737">MDKDQFRRQVAELVKAGDKYEDAQNELSFAVGQSCKDLQSNGVCAPSSDDDRWSNLDELRHLRTPVHTSLVAVDKELKHVSEQQHKVIADLRASLSSFEFRDDAERNEFVKILDKLDRKFTYVSPEGMNLIGNVLSKTPGFDSLIDGIHSSSSAQGPKGSGQGQKSAGGK</sequence>
<gene>
    <name evidence="2" type="ORF">A4H34_02630</name>
</gene>